<dbReference type="InterPro" id="IPR002549">
    <property type="entry name" value="AI-2E-like"/>
</dbReference>
<comment type="subcellular location">
    <subcellularLocation>
        <location evidence="1">Membrane</location>
        <topology evidence="1">Multi-pass membrane protein</topology>
    </subcellularLocation>
</comment>
<keyword evidence="8" id="KW-1185">Reference proteome</keyword>
<dbReference type="PANTHER" id="PTHR21716">
    <property type="entry name" value="TRANSMEMBRANE PROTEIN"/>
    <property type="match status" value="1"/>
</dbReference>
<feature type="transmembrane region" description="Helical" evidence="6">
    <location>
        <begin position="9"/>
        <end position="28"/>
    </location>
</feature>
<feature type="transmembrane region" description="Helical" evidence="6">
    <location>
        <begin position="34"/>
        <end position="51"/>
    </location>
</feature>
<feature type="transmembrane region" description="Helical" evidence="6">
    <location>
        <begin position="141"/>
        <end position="164"/>
    </location>
</feature>
<feature type="transmembrane region" description="Helical" evidence="6">
    <location>
        <begin position="195"/>
        <end position="220"/>
    </location>
</feature>
<reference evidence="7" key="1">
    <citation type="submission" date="2020-03" db="EMBL/GenBank/DDBJ databases">
        <title>Psychroflexus Maritimus sp. nov., isolate from marine sediment.</title>
        <authorList>
            <person name="Zhong Y.-L."/>
        </authorList>
    </citation>
    <scope>NUCLEOTIDE SEQUENCE</scope>
    <source>
        <strain evidence="7">C1</strain>
    </source>
</reference>
<dbReference type="EMBL" id="JAANAS010000116">
    <property type="protein sequence ID" value="NGZ90894.1"/>
    <property type="molecule type" value="Genomic_DNA"/>
</dbReference>
<dbReference type="AlphaFoldDB" id="A0A967AEM0"/>
<keyword evidence="4 6" id="KW-1133">Transmembrane helix</keyword>
<evidence type="ECO:0000256" key="2">
    <source>
        <dbReference type="ARBA" id="ARBA00009773"/>
    </source>
</evidence>
<keyword evidence="3 6" id="KW-0812">Transmembrane</keyword>
<evidence type="ECO:0000313" key="7">
    <source>
        <dbReference type="EMBL" id="NGZ90894.1"/>
    </source>
</evidence>
<proteinExistence type="inferred from homology"/>
<accession>A0A967AEM0</accession>
<dbReference type="PANTHER" id="PTHR21716:SF4">
    <property type="entry name" value="TRANSMEMBRANE PROTEIN 245"/>
    <property type="match status" value="1"/>
</dbReference>
<evidence type="ECO:0000313" key="8">
    <source>
        <dbReference type="Proteomes" id="UP000643701"/>
    </source>
</evidence>
<sequence>MKNQKISPSLIRQVFILLLIILLGGLILSKTLTYFSGVLGAITLFVIFKSSMLKMQERKWNSILASSIILVISTILIVLPIFLVIYMLSNKIGQASKNSEQLVNALKNQLKIAEDYIGYDLASQLNASSITDWVSNSLQNIAVGTFDVFISLTIMYFMLFYMLINHKVLKSTLETYVPIGVENLKRIGKEAFQKVRANAIGIPMVAIFQGFIALIGFWIFDVPNPWFWFIITAVGSVLPFVGTAIGVVPVCIILFAEGATAEGVGMLIYGLVVIGSSDNLIRLFVLKKMADEHPLITLIGVIIGVPLFGFIGLIFGPLLISLFLLIVKIYKEEYGAETYSKIIDK</sequence>
<dbReference type="Pfam" id="PF01594">
    <property type="entry name" value="AI-2E_transport"/>
    <property type="match status" value="1"/>
</dbReference>
<protein>
    <submittedName>
        <fullName evidence="7">AI-2E family transporter</fullName>
    </submittedName>
</protein>
<evidence type="ECO:0000256" key="1">
    <source>
        <dbReference type="ARBA" id="ARBA00004141"/>
    </source>
</evidence>
<organism evidence="7 8">
    <name type="scientific">Psychroflexus maritimus</name>
    <dbReference type="NCBI Taxonomy" id="2714865"/>
    <lineage>
        <taxon>Bacteria</taxon>
        <taxon>Pseudomonadati</taxon>
        <taxon>Bacteroidota</taxon>
        <taxon>Flavobacteriia</taxon>
        <taxon>Flavobacteriales</taxon>
        <taxon>Flavobacteriaceae</taxon>
        <taxon>Psychroflexus</taxon>
    </lineage>
</organism>
<dbReference type="GO" id="GO:0016020">
    <property type="term" value="C:membrane"/>
    <property type="evidence" value="ECO:0007669"/>
    <property type="project" value="UniProtKB-SubCell"/>
</dbReference>
<comment type="similarity">
    <text evidence="2">Belongs to the autoinducer-2 exporter (AI-2E) (TC 2.A.86) family.</text>
</comment>
<dbReference type="RefSeq" id="WP_166401121.1">
    <property type="nucleotide sequence ID" value="NZ_JAANAS010000116.1"/>
</dbReference>
<feature type="transmembrane region" description="Helical" evidence="6">
    <location>
        <begin position="226"/>
        <end position="255"/>
    </location>
</feature>
<evidence type="ECO:0000256" key="6">
    <source>
        <dbReference type="SAM" id="Phobius"/>
    </source>
</evidence>
<dbReference type="Proteomes" id="UP000643701">
    <property type="component" value="Unassembled WGS sequence"/>
</dbReference>
<evidence type="ECO:0000256" key="5">
    <source>
        <dbReference type="ARBA" id="ARBA00023136"/>
    </source>
</evidence>
<evidence type="ECO:0000256" key="4">
    <source>
        <dbReference type="ARBA" id="ARBA00022989"/>
    </source>
</evidence>
<evidence type="ECO:0000256" key="3">
    <source>
        <dbReference type="ARBA" id="ARBA00022692"/>
    </source>
</evidence>
<feature type="transmembrane region" description="Helical" evidence="6">
    <location>
        <begin position="298"/>
        <end position="327"/>
    </location>
</feature>
<gene>
    <name evidence="7" type="ORF">G7034_11605</name>
</gene>
<feature type="transmembrane region" description="Helical" evidence="6">
    <location>
        <begin position="63"/>
        <end position="88"/>
    </location>
</feature>
<name>A0A967AEM0_9FLAO</name>
<comment type="caution">
    <text evidence="7">The sequence shown here is derived from an EMBL/GenBank/DDBJ whole genome shotgun (WGS) entry which is preliminary data.</text>
</comment>
<keyword evidence="5 6" id="KW-0472">Membrane</keyword>